<dbReference type="SFLD" id="SFLDG01082">
    <property type="entry name" value="B12-binding_domain_containing"/>
    <property type="match status" value="1"/>
</dbReference>
<gene>
    <name evidence="2" type="ORF">TTHT_1783</name>
</gene>
<name>A0A7R6PP52_9BACT</name>
<dbReference type="InterPro" id="IPR023862">
    <property type="entry name" value="CHP03960_rSAM"/>
</dbReference>
<dbReference type="NCBIfam" id="TIGR03936">
    <property type="entry name" value="sam_1_link_chp"/>
    <property type="match status" value="1"/>
</dbReference>
<dbReference type="InterPro" id="IPR023404">
    <property type="entry name" value="rSAM_horseshoe"/>
</dbReference>
<dbReference type="GO" id="GO:0051536">
    <property type="term" value="F:iron-sulfur cluster binding"/>
    <property type="evidence" value="ECO:0007669"/>
    <property type="project" value="InterPro"/>
</dbReference>
<dbReference type="InterPro" id="IPR006638">
    <property type="entry name" value="Elp3/MiaA/NifB-like_rSAM"/>
</dbReference>
<dbReference type="SMART" id="SM00729">
    <property type="entry name" value="Elp3"/>
    <property type="match status" value="1"/>
</dbReference>
<dbReference type="CDD" id="cd01335">
    <property type="entry name" value="Radical_SAM"/>
    <property type="match status" value="1"/>
</dbReference>
<dbReference type="Pfam" id="PF19864">
    <property type="entry name" value="Radical_SAM_N2"/>
    <property type="match status" value="1"/>
</dbReference>
<evidence type="ECO:0000313" key="2">
    <source>
        <dbReference type="EMBL" id="BBB33248.1"/>
    </source>
</evidence>
<dbReference type="PANTHER" id="PTHR42731:SF1">
    <property type="entry name" value="RADICAL SAM DOMAIN PROTEIN"/>
    <property type="match status" value="1"/>
</dbReference>
<dbReference type="Pfam" id="PF10105">
    <property type="entry name" value="DUF2344"/>
    <property type="match status" value="1"/>
</dbReference>
<evidence type="ECO:0000313" key="3">
    <source>
        <dbReference type="Proteomes" id="UP000595564"/>
    </source>
</evidence>
<dbReference type="NCBIfam" id="TIGR03960">
    <property type="entry name" value="rSAM_fuse_unch"/>
    <property type="match status" value="1"/>
</dbReference>
<dbReference type="InterPro" id="IPR018768">
    <property type="entry name" value="DUF2344"/>
</dbReference>
<dbReference type="Gene3D" id="3.80.30.20">
    <property type="entry name" value="tm_1862 like domain"/>
    <property type="match status" value="1"/>
</dbReference>
<dbReference type="InterPro" id="IPR058240">
    <property type="entry name" value="rSAM_sf"/>
</dbReference>
<dbReference type="SFLD" id="SFLDS00029">
    <property type="entry name" value="Radical_SAM"/>
    <property type="match status" value="1"/>
</dbReference>
<dbReference type="GO" id="GO:0003824">
    <property type="term" value="F:catalytic activity"/>
    <property type="evidence" value="ECO:0007669"/>
    <property type="project" value="InterPro"/>
</dbReference>
<evidence type="ECO:0000259" key="1">
    <source>
        <dbReference type="PROSITE" id="PS51918"/>
    </source>
</evidence>
<keyword evidence="3" id="KW-1185">Reference proteome</keyword>
<dbReference type="InterPro" id="IPR045784">
    <property type="entry name" value="Radical_SAM_N2"/>
</dbReference>
<dbReference type="PROSITE" id="PS51918">
    <property type="entry name" value="RADICAL_SAM"/>
    <property type="match status" value="1"/>
</dbReference>
<dbReference type="PANTHER" id="PTHR42731">
    <property type="entry name" value="SLL1084 PROTEIN"/>
    <property type="match status" value="1"/>
</dbReference>
<dbReference type="InterPro" id="IPR007197">
    <property type="entry name" value="rSAM"/>
</dbReference>
<dbReference type="AlphaFoldDB" id="A0A7R6PP52"/>
<organism evidence="2 3">
    <name type="scientific">Thermotomaculum hydrothermale</name>
    <dbReference type="NCBI Taxonomy" id="981385"/>
    <lineage>
        <taxon>Bacteria</taxon>
        <taxon>Pseudomonadati</taxon>
        <taxon>Acidobacteriota</taxon>
        <taxon>Holophagae</taxon>
        <taxon>Thermotomaculales</taxon>
        <taxon>Thermotomaculaceae</taxon>
        <taxon>Thermotomaculum</taxon>
    </lineage>
</organism>
<reference evidence="2 3" key="1">
    <citation type="journal article" date="2012" name="Extremophiles">
        <title>Thermotomaculum hydrothermale gen. nov., sp. nov., a novel heterotrophic thermophile within the phylum Acidobacteria from a deep-sea hydrothermal vent chimney in the Southern Okinawa Trough.</title>
        <authorList>
            <person name="Izumi H."/>
            <person name="Nunoura T."/>
            <person name="Miyazaki M."/>
            <person name="Mino S."/>
            <person name="Toki T."/>
            <person name="Takai K."/>
            <person name="Sako Y."/>
            <person name="Sawabe T."/>
            <person name="Nakagawa S."/>
        </authorList>
    </citation>
    <scope>NUCLEOTIDE SEQUENCE [LARGE SCALE GENOMIC DNA]</scope>
    <source>
        <strain evidence="2 3">AC55</strain>
    </source>
</reference>
<feature type="domain" description="Radical SAM core" evidence="1">
    <location>
        <begin position="242"/>
        <end position="470"/>
    </location>
</feature>
<proteinExistence type="predicted"/>
<protein>
    <recommendedName>
        <fullName evidence="1">Radical SAM core domain-containing protein</fullName>
    </recommendedName>
</protein>
<dbReference type="EMBL" id="AP017470">
    <property type="protein sequence ID" value="BBB33248.1"/>
    <property type="molecule type" value="Genomic_DNA"/>
</dbReference>
<dbReference type="Proteomes" id="UP000595564">
    <property type="component" value="Chromosome"/>
</dbReference>
<dbReference type="Pfam" id="PF04055">
    <property type="entry name" value="Radical_SAM"/>
    <property type="match status" value="1"/>
</dbReference>
<sequence length="826" mass="96600">MYPYSDLIKVKKPGQYTGGELNSIVKNTENKLRFLLAFPDLYEIGMSYTGLHILYELINRQENIFAERVFAPWIDFEKILREKKLPLLSLETKTPMNKFDVVGFTFQYELTYTNFLNMLDLSGIPLRSKERTDFPLIMAGGPCVSNPEPIAPFVDFFYIGEAETYLIEILNKIQTLKQSGKNRKQILEQLAEYEFIYVPEFSKYRQTEFFLIPEYPKKVKRTFPLNFEQRDFPEKAVQPNVQIVYDRVTLEISRGCDEGCRFCQAGYIYRPQRERKPEDLITQADTLLKNTGQDEISLTSLSAANYPGIELLIETLMKKYSDERISLSLPSIRADKFKDEFAISIKEGRKTGFTIAPEAGTERLRKIINKNLKEEDIFWSAKTAFENGWDHIKFYFMIGLPFEEYEDLEGIVKICEKSLEFAKRGHVILSASTFVPKPHTPFQWIGQITYHETVNRQEYIKSLVKTRRIRYKFHDPAMSVLEGIISRGDVLVADVIEKAFKMGVRFDGWSDTFDFSIWEKAIKKSGINIERYYIDLPEDTEFPWDFIDIGVRKKFLLQELKRAIEGKNTEMCVDVKSCNACGTCSGKYLKERFEKRIEFYNKLKQAVSIENNRTKTEKEEERYHYLFIFNKKNEMKFISHLDLIRIIQRGLRISKLPIAFTKGFSPKPILTFSPALELGIEGENEMFIVEMKEKVDINQAIFKINRGLPEGIRVKEGKIVPFEKRKFLSGKCKLYYLIESKDNLEINRDWQKLKTKKKTKRGFKEIEVKNYVKKVTEIEKGKYIIESEFSPDKGSLKITEIVPLIFKNTNLDNAIIKRQKIEYGEL</sequence>
<dbReference type="SUPFAM" id="SSF102114">
    <property type="entry name" value="Radical SAM enzymes"/>
    <property type="match status" value="1"/>
</dbReference>
<dbReference type="KEGG" id="thyd:TTHT_1783"/>
<accession>A0A7R6PP52</accession>